<dbReference type="Pfam" id="PF21948">
    <property type="entry name" value="LplA-B_cat"/>
    <property type="match status" value="1"/>
</dbReference>
<evidence type="ECO:0000256" key="3">
    <source>
        <dbReference type="ARBA" id="ARBA00023315"/>
    </source>
</evidence>
<evidence type="ECO:0000256" key="2">
    <source>
        <dbReference type="ARBA" id="ARBA00022679"/>
    </source>
</evidence>
<comment type="catalytic activity">
    <reaction evidence="5 6">
        <text>octanoyl-[ACP] + L-lysyl-[protein] = N(6)-octanoyl-L-lysyl-[protein] + holo-[ACP] + H(+)</text>
        <dbReference type="Rhea" id="RHEA:17665"/>
        <dbReference type="Rhea" id="RHEA-COMP:9636"/>
        <dbReference type="Rhea" id="RHEA-COMP:9685"/>
        <dbReference type="Rhea" id="RHEA-COMP:9752"/>
        <dbReference type="Rhea" id="RHEA-COMP:9928"/>
        <dbReference type="ChEBI" id="CHEBI:15378"/>
        <dbReference type="ChEBI" id="CHEBI:29969"/>
        <dbReference type="ChEBI" id="CHEBI:64479"/>
        <dbReference type="ChEBI" id="CHEBI:78463"/>
        <dbReference type="ChEBI" id="CHEBI:78809"/>
        <dbReference type="EC" id="2.3.1.181"/>
    </reaction>
</comment>
<keyword evidence="9" id="KW-1185">Reference proteome</keyword>
<dbReference type="PROSITE" id="PS51733">
    <property type="entry name" value="BPL_LPL_CATALYTIC"/>
    <property type="match status" value="1"/>
</dbReference>
<comment type="subcellular location">
    <subcellularLocation>
        <location evidence="5">Cytoplasm</location>
    </subcellularLocation>
</comment>
<dbReference type="EC" id="2.3.1.181" evidence="5 6"/>
<dbReference type="PANTHER" id="PTHR10993:SF7">
    <property type="entry name" value="LIPOYLTRANSFERASE 2, MITOCHONDRIAL-RELATED"/>
    <property type="match status" value="1"/>
</dbReference>
<dbReference type="SUPFAM" id="SSF55681">
    <property type="entry name" value="Class II aaRS and biotin synthetases"/>
    <property type="match status" value="1"/>
</dbReference>
<gene>
    <name evidence="5 8" type="primary">lipB</name>
    <name evidence="8" type="ORF">GCM10022202_03940</name>
</gene>
<comment type="miscellaneous">
    <text evidence="5">In the reaction, the free carboxyl group of octanoic acid is attached via an amide linkage to the epsilon-amino group of a specific lysine residue of lipoyl domains of lipoate-dependent enzymes.</text>
</comment>
<evidence type="ECO:0000256" key="4">
    <source>
        <dbReference type="ARBA" id="ARBA00024732"/>
    </source>
</evidence>
<comment type="similarity">
    <text evidence="5 6">Belongs to the LipB family.</text>
</comment>
<dbReference type="HAMAP" id="MF_00013">
    <property type="entry name" value="LipB"/>
    <property type="match status" value="1"/>
</dbReference>
<comment type="function">
    <text evidence="4 5 6">Catalyzes the transfer of endogenously produced octanoic acid from octanoyl-acyl-carrier-protein onto the lipoyl domains of lipoate-dependent enzymes. Lipoyl-ACP can also act as a substrate although octanoyl-ACP is likely to be the physiological substrate.</text>
</comment>
<dbReference type="InterPro" id="IPR020605">
    <property type="entry name" value="Octanoyltransferase_CS"/>
</dbReference>
<evidence type="ECO:0000256" key="5">
    <source>
        <dbReference type="HAMAP-Rule" id="MF_00013"/>
    </source>
</evidence>
<dbReference type="Gene3D" id="3.30.930.10">
    <property type="entry name" value="Bira Bifunctional Protein, Domain 2"/>
    <property type="match status" value="1"/>
</dbReference>
<dbReference type="GO" id="GO:0016740">
    <property type="term" value="F:transferase activity"/>
    <property type="evidence" value="ECO:0007669"/>
    <property type="project" value="UniProtKB-KW"/>
</dbReference>
<evidence type="ECO:0000256" key="1">
    <source>
        <dbReference type="ARBA" id="ARBA00004821"/>
    </source>
</evidence>
<dbReference type="InterPro" id="IPR045864">
    <property type="entry name" value="aa-tRNA-synth_II/BPL/LPL"/>
</dbReference>
<evidence type="ECO:0000313" key="9">
    <source>
        <dbReference type="Proteomes" id="UP001410795"/>
    </source>
</evidence>
<protein>
    <recommendedName>
        <fullName evidence="5 6">Octanoyltransferase</fullName>
        <ecNumber evidence="5 6">2.3.1.181</ecNumber>
    </recommendedName>
    <alternativeName>
        <fullName evidence="5">Lipoate-protein ligase B</fullName>
    </alternativeName>
    <alternativeName>
        <fullName evidence="5">Lipoyl/octanoyl transferase</fullName>
    </alternativeName>
    <alternativeName>
        <fullName evidence="5">Octanoyl-[acyl-carrier-protein]-protein N-octanoyltransferase</fullName>
    </alternativeName>
</protein>
<keyword evidence="3 5" id="KW-0012">Acyltransferase</keyword>
<evidence type="ECO:0000256" key="6">
    <source>
        <dbReference type="PIRNR" id="PIRNR016262"/>
    </source>
</evidence>
<dbReference type="CDD" id="cd16444">
    <property type="entry name" value="LipB"/>
    <property type="match status" value="1"/>
</dbReference>
<sequence>MLDIVHAGLAPTYVPYLDGWELQRRVHAEVRAGRRQDTLLLLEHEAVYTAGVRTQPSDLPVDGTPVVEVDRGGRITWHGPGQLVGYPIVRLPDPKDVVGHVRRIERALIAALDEVDVQGTQVDGRSGVWVSRPGSSPAKIAAIGVRVAGGATMHGFALNCDNALDGFGAIVPCGIADAGVTTVSEVLGRRMSPADLLDPVERALLGAFATELAA</sequence>
<feature type="binding site" evidence="5">
    <location>
        <begin position="142"/>
        <end position="144"/>
    </location>
    <ligand>
        <name>substrate</name>
    </ligand>
</feature>
<dbReference type="NCBIfam" id="NF010925">
    <property type="entry name" value="PRK14345.1"/>
    <property type="match status" value="1"/>
</dbReference>
<keyword evidence="2 5" id="KW-0808">Transferase</keyword>
<evidence type="ECO:0000313" key="8">
    <source>
        <dbReference type="EMBL" id="GAA3647709.1"/>
    </source>
</evidence>
<dbReference type="RefSeq" id="WP_221856822.1">
    <property type="nucleotide sequence ID" value="NZ_BAAAYV010000002.1"/>
</dbReference>
<reference evidence="9" key="1">
    <citation type="journal article" date="2019" name="Int. J. Syst. Evol. Microbiol.">
        <title>The Global Catalogue of Microorganisms (GCM) 10K type strain sequencing project: providing services to taxonomists for standard genome sequencing and annotation.</title>
        <authorList>
            <consortium name="The Broad Institute Genomics Platform"/>
            <consortium name="The Broad Institute Genome Sequencing Center for Infectious Disease"/>
            <person name="Wu L."/>
            <person name="Ma J."/>
        </authorList>
    </citation>
    <scope>NUCLEOTIDE SEQUENCE [LARGE SCALE GENOMIC DNA]</scope>
    <source>
        <strain evidence="9">JCM 16546</strain>
    </source>
</reference>
<evidence type="ECO:0000259" key="7">
    <source>
        <dbReference type="PROSITE" id="PS51733"/>
    </source>
</evidence>
<feature type="binding site" evidence="5">
    <location>
        <begin position="155"/>
        <end position="157"/>
    </location>
    <ligand>
        <name>substrate</name>
    </ligand>
</feature>
<dbReference type="Proteomes" id="UP001410795">
    <property type="component" value="Unassembled WGS sequence"/>
</dbReference>
<dbReference type="PROSITE" id="PS01313">
    <property type="entry name" value="LIPB"/>
    <property type="match status" value="1"/>
</dbReference>
<feature type="domain" description="BPL/LPL catalytic" evidence="7">
    <location>
        <begin position="33"/>
        <end position="212"/>
    </location>
</feature>
<dbReference type="NCBIfam" id="TIGR00214">
    <property type="entry name" value="lipB"/>
    <property type="match status" value="1"/>
</dbReference>
<comment type="pathway">
    <text evidence="1 5 6">Protein modification; protein lipoylation via endogenous pathway; protein N(6)-(lipoyl)lysine from octanoyl-[acyl-carrier-protein]: step 1/2.</text>
</comment>
<dbReference type="InterPro" id="IPR000544">
    <property type="entry name" value="Octanoyltransferase"/>
</dbReference>
<dbReference type="PIRSF" id="PIRSF016262">
    <property type="entry name" value="LPLase"/>
    <property type="match status" value="1"/>
</dbReference>
<feature type="site" description="Lowers pKa of active site Cys" evidence="5">
    <location>
        <position position="139"/>
    </location>
</feature>
<dbReference type="EMBL" id="BAAAYV010000002">
    <property type="protein sequence ID" value="GAA3647709.1"/>
    <property type="molecule type" value="Genomic_DNA"/>
</dbReference>
<accession>A0ABP7B4K0</accession>
<proteinExistence type="inferred from homology"/>
<name>A0ABP7B4K0_9MICO</name>
<dbReference type="InterPro" id="IPR004143">
    <property type="entry name" value="BPL_LPL_catalytic"/>
</dbReference>
<feature type="binding site" evidence="5">
    <location>
        <begin position="71"/>
        <end position="78"/>
    </location>
    <ligand>
        <name>substrate</name>
    </ligand>
</feature>
<feature type="active site" description="Acyl-thioester intermediate" evidence="5">
    <location>
        <position position="173"/>
    </location>
</feature>
<keyword evidence="5" id="KW-0963">Cytoplasm</keyword>
<comment type="caution">
    <text evidence="8">The sequence shown here is derived from an EMBL/GenBank/DDBJ whole genome shotgun (WGS) entry which is preliminary data.</text>
</comment>
<dbReference type="PANTHER" id="PTHR10993">
    <property type="entry name" value="OCTANOYLTRANSFERASE"/>
    <property type="match status" value="1"/>
</dbReference>
<organism evidence="8 9">
    <name type="scientific">Microbacterium marinilacus</name>
    <dbReference type="NCBI Taxonomy" id="415209"/>
    <lineage>
        <taxon>Bacteria</taxon>
        <taxon>Bacillati</taxon>
        <taxon>Actinomycetota</taxon>
        <taxon>Actinomycetes</taxon>
        <taxon>Micrococcales</taxon>
        <taxon>Microbacteriaceae</taxon>
        <taxon>Microbacterium</taxon>
    </lineage>
</organism>